<dbReference type="AlphaFoldDB" id="C3NIT7"/>
<reference evidence="2 3" key="1">
    <citation type="journal article" date="2009" name="Proc. Natl. Acad. Sci. U.S.A.">
        <title>Biogeography of the Sulfolobus islandicus pan-genome.</title>
        <authorList>
            <person name="Reno M.L."/>
            <person name="Held N.L."/>
            <person name="Fields C.J."/>
            <person name="Burke P.V."/>
            <person name="Whitaker R.J."/>
        </authorList>
    </citation>
    <scope>NUCLEOTIDE SEQUENCE [LARGE SCALE GENOMIC DNA]</scope>
    <source>
        <strain evidence="3">Y.N.15.51 / Yellowstone #2</strain>
    </source>
</reference>
<evidence type="ECO:0000313" key="2">
    <source>
        <dbReference type="EMBL" id="ACP49047.1"/>
    </source>
</evidence>
<dbReference type="KEGG" id="sin:YN1551_2011"/>
<evidence type="ECO:0000256" key="1">
    <source>
        <dbReference type="SAM" id="Phobius"/>
    </source>
</evidence>
<keyword evidence="1" id="KW-1133">Transmembrane helix</keyword>
<proteinExistence type="predicted"/>
<dbReference type="SUPFAM" id="SSF51445">
    <property type="entry name" value="(Trans)glycosidases"/>
    <property type="match status" value="1"/>
</dbReference>
<name>C3NIT7_SACI1</name>
<keyword evidence="1" id="KW-0812">Transmembrane</keyword>
<accession>C3NIT7</accession>
<sequence length="703" mass="79437">MSKATNFIILILVLTSLIPVNYSLAYNISSDPRLLFWLVPWGPSNGTYENLLPYLQNLVVGIVFPFNTYNLGNENVSLQQALNYGNNEYWISEQLSKLDMLYNSSNLLFINFFLTTDNWRGYLTNVTHAQMLLLNYTLHKIANVTNGGEKLAVGVSEMNDLSNYGYYEVYSLIKQILPNAKLFYYTDLGQSVSSVESVFEYLQSNGITLNYIGYDVYPYPSYSYVNGIISIPNNYVNQILDLENFANQQGVSFFIGEIGFRDGDIKGYINPASTTYIDFNSTIGYQDTINYYEDVISQLNSMAINLIGIWNYNGWNGDPFGLWDNPYFNQLLEFVGIHPVKIAKIDVVSTFPYYYINGTIYNVNRTYVVILPANITLINEKYINSTSRLILTNVTINGNSTSRSFVINQQGEYTIMANYVIQYYVTTNVNVSAYVNGIKEELSSGWYNRGSIIQVFPQIIPISQYEIYNITRTFNFIVDYPMPIKIPYIVEYYVNVNFTGPPILAIINGTNRTLVSGYYPAGTIIEIPMYEYLNPYARLEIFSLPQKFIVNASLQVDIKAISQFLVLINLPNGSISGWYNNGSVIVIPKVIKVNGTTYILNGSDEIEITHPLFITPEYIKLVNNTETTTETTTNIITNSQPSTTLNSNTITLNSSSSTMLNSSITITQTLISHNTLNTTALILIIILTITAIIVVIIIAIRRQ</sequence>
<evidence type="ECO:0000313" key="3">
    <source>
        <dbReference type="Proteomes" id="UP000006818"/>
    </source>
</evidence>
<feature type="transmembrane region" description="Helical" evidence="1">
    <location>
        <begin position="680"/>
        <end position="700"/>
    </location>
</feature>
<dbReference type="HOGENOM" id="CLU_392153_0_0_2"/>
<organism evidence="2 3">
    <name type="scientific">Saccharolobus islandicus (strain Y.N.15.51 / Yellowstone #2)</name>
    <name type="common">Sulfolobus islandicus</name>
    <dbReference type="NCBI Taxonomy" id="419942"/>
    <lineage>
        <taxon>Archaea</taxon>
        <taxon>Thermoproteota</taxon>
        <taxon>Thermoprotei</taxon>
        <taxon>Sulfolobales</taxon>
        <taxon>Sulfolobaceae</taxon>
        <taxon>Saccharolobus</taxon>
    </lineage>
</organism>
<keyword evidence="1" id="KW-0472">Membrane</keyword>
<dbReference type="EMBL" id="CP001404">
    <property type="protein sequence ID" value="ACP49047.1"/>
    <property type="molecule type" value="Genomic_DNA"/>
</dbReference>
<dbReference type="RefSeq" id="WP_012717674.1">
    <property type="nucleotide sequence ID" value="NC_012623.1"/>
</dbReference>
<dbReference type="GeneID" id="7810975"/>
<gene>
    <name evidence="2" type="ordered locus">YN1551_2011</name>
</gene>
<dbReference type="InterPro" id="IPR017853">
    <property type="entry name" value="GH"/>
</dbReference>
<protein>
    <submittedName>
        <fullName evidence="2">Uncharacterized protein</fullName>
    </submittedName>
</protein>
<dbReference type="Proteomes" id="UP000006818">
    <property type="component" value="Chromosome"/>
</dbReference>